<evidence type="ECO:0000256" key="4">
    <source>
        <dbReference type="ARBA" id="ARBA00022692"/>
    </source>
</evidence>
<evidence type="ECO:0000256" key="3">
    <source>
        <dbReference type="ARBA" id="ARBA00022606"/>
    </source>
</evidence>
<evidence type="ECO:0000256" key="6">
    <source>
        <dbReference type="ARBA" id="ARBA00022989"/>
    </source>
</evidence>
<evidence type="ECO:0000256" key="7">
    <source>
        <dbReference type="ARBA" id="ARBA00023136"/>
    </source>
</evidence>
<evidence type="ECO:0000313" key="11">
    <source>
        <dbReference type="EMBL" id="CAH2108537.1"/>
    </source>
</evidence>
<dbReference type="Pfam" id="PF02949">
    <property type="entry name" value="7tm_6"/>
    <property type="match status" value="1"/>
</dbReference>
<dbReference type="GO" id="GO:0005549">
    <property type="term" value="F:odorant binding"/>
    <property type="evidence" value="ECO:0007669"/>
    <property type="project" value="InterPro"/>
</dbReference>
<keyword evidence="8 10" id="KW-0675">Receptor</keyword>
<protein>
    <recommendedName>
        <fullName evidence="10">Odorant receptor</fullName>
    </recommendedName>
</protein>
<name>A0AAU9VB95_EUPED</name>
<sequence>MSEEYYLQPPSSQLFYRVMANMMSFIGAGDRETWGFRTNAKTQTFNRMLVFNFAPFVASSQIVYLYVNYSDLTFDILGIMFSIIPVTILGMVNIYSSKLKSYKSISKNFMHKIHLYNVYKETKNEYVKKTLIYLERITRWTVYYLIFFFILCWIGWMSITAVNNYRNKELVLNHTMRLQTCMYFWMPFDYSYNYRNWFIVHFLNVYAVLMGISAMMIFQSLNYIYIYNIIGHIYVLKNYLRSDFTESLTDEEVRINLKKIIEYNTFILGIFKDVQDAFGLNVSANYLQNLLGNSVVLYQLMYGGKESMVIYVAMIMTYTGAAILMSFVLEEIRRQTLDLPDVVYNTPWEKMSVSNQKTVMLILQRSQIFMDFKAFGGMKAGVAPMMSILKTTFSYYVMLKSSIEN</sequence>
<keyword evidence="3 10" id="KW-0716">Sensory transduction</keyword>
<keyword evidence="4 10" id="KW-0812">Transmembrane</keyword>
<keyword evidence="2" id="KW-1003">Cell membrane</keyword>
<dbReference type="GO" id="GO:0004984">
    <property type="term" value="F:olfactory receptor activity"/>
    <property type="evidence" value="ECO:0007669"/>
    <property type="project" value="InterPro"/>
</dbReference>
<dbReference type="Proteomes" id="UP001153954">
    <property type="component" value="Unassembled WGS sequence"/>
</dbReference>
<evidence type="ECO:0000256" key="8">
    <source>
        <dbReference type="ARBA" id="ARBA00023170"/>
    </source>
</evidence>
<feature type="transmembrane region" description="Helical" evidence="10">
    <location>
        <begin position="142"/>
        <end position="162"/>
    </location>
</feature>
<feature type="transmembrane region" description="Helical" evidence="10">
    <location>
        <begin position="73"/>
        <end position="95"/>
    </location>
</feature>
<keyword evidence="7 10" id="KW-0472">Membrane</keyword>
<gene>
    <name evidence="11" type="ORF">EEDITHA_LOCUS22462</name>
</gene>
<comment type="similarity">
    <text evidence="10">Belongs to the insect chemoreceptor superfamily. Heteromeric odorant receptor channel (TC 1.A.69) family.</text>
</comment>
<keyword evidence="9 10" id="KW-0807">Transducer</keyword>
<dbReference type="PANTHER" id="PTHR21137">
    <property type="entry name" value="ODORANT RECEPTOR"/>
    <property type="match status" value="1"/>
</dbReference>
<dbReference type="GO" id="GO:0005886">
    <property type="term" value="C:plasma membrane"/>
    <property type="evidence" value="ECO:0007669"/>
    <property type="project" value="UniProtKB-SubCell"/>
</dbReference>
<dbReference type="InterPro" id="IPR004117">
    <property type="entry name" value="7tm6_olfct_rcpt"/>
</dbReference>
<comment type="caution">
    <text evidence="10">Lacks conserved residue(s) required for the propagation of feature annotation.</text>
</comment>
<evidence type="ECO:0000256" key="10">
    <source>
        <dbReference type="RuleBase" id="RU351113"/>
    </source>
</evidence>
<comment type="subcellular location">
    <subcellularLocation>
        <location evidence="1 10">Cell membrane</location>
        <topology evidence="1 10">Multi-pass membrane protein</topology>
    </subcellularLocation>
</comment>
<proteinExistence type="inferred from homology"/>
<dbReference type="EMBL" id="CAKOGL010000031">
    <property type="protein sequence ID" value="CAH2108537.1"/>
    <property type="molecule type" value="Genomic_DNA"/>
</dbReference>
<feature type="transmembrane region" description="Helical" evidence="10">
    <location>
        <begin position="49"/>
        <end position="67"/>
    </location>
</feature>
<keyword evidence="12" id="KW-1185">Reference proteome</keyword>
<evidence type="ECO:0000256" key="2">
    <source>
        <dbReference type="ARBA" id="ARBA00022475"/>
    </source>
</evidence>
<organism evidence="11 12">
    <name type="scientific">Euphydryas editha</name>
    <name type="common">Edith's checkerspot</name>
    <dbReference type="NCBI Taxonomy" id="104508"/>
    <lineage>
        <taxon>Eukaryota</taxon>
        <taxon>Metazoa</taxon>
        <taxon>Ecdysozoa</taxon>
        <taxon>Arthropoda</taxon>
        <taxon>Hexapoda</taxon>
        <taxon>Insecta</taxon>
        <taxon>Pterygota</taxon>
        <taxon>Neoptera</taxon>
        <taxon>Endopterygota</taxon>
        <taxon>Lepidoptera</taxon>
        <taxon>Glossata</taxon>
        <taxon>Ditrysia</taxon>
        <taxon>Papilionoidea</taxon>
        <taxon>Nymphalidae</taxon>
        <taxon>Nymphalinae</taxon>
        <taxon>Euphydryas</taxon>
    </lineage>
</organism>
<dbReference type="GO" id="GO:0007165">
    <property type="term" value="P:signal transduction"/>
    <property type="evidence" value="ECO:0007669"/>
    <property type="project" value="UniProtKB-KW"/>
</dbReference>
<evidence type="ECO:0000256" key="5">
    <source>
        <dbReference type="ARBA" id="ARBA00022725"/>
    </source>
</evidence>
<evidence type="ECO:0000313" key="12">
    <source>
        <dbReference type="Proteomes" id="UP001153954"/>
    </source>
</evidence>
<reference evidence="11" key="1">
    <citation type="submission" date="2022-03" db="EMBL/GenBank/DDBJ databases">
        <authorList>
            <person name="Tunstrom K."/>
        </authorList>
    </citation>
    <scope>NUCLEOTIDE SEQUENCE</scope>
</reference>
<keyword evidence="6 10" id="KW-1133">Transmembrane helix</keyword>
<feature type="transmembrane region" description="Helical" evidence="10">
    <location>
        <begin position="308"/>
        <end position="329"/>
    </location>
</feature>
<feature type="transmembrane region" description="Helical" evidence="10">
    <location>
        <begin position="197"/>
        <end position="218"/>
    </location>
</feature>
<accession>A0AAU9VB95</accession>
<dbReference type="AlphaFoldDB" id="A0AAU9VB95"/>
<dbReference type="PANTHER" id="PTHR21137:SF35">
    <property type="entry name" value="ODORANT RECEPTOR 19A-RELATED"/>
    <property type="match status" value="1"/>
</dbReference>
<evidence type="ECO:0000256" key="1">
    <source>
        <dbReference type="ARBA" id="ARBA00004651"/>
    </source>
</evidence>
<evidence type="ECO:0000256" key="9">
    <source>
        <dbReference type="ARBA" id="ARBA00023224"/>
    </source>
</evidence>
<comment type="caution">
    <text evidence="11">The sequence shown here is derived from an EMBL/GenBank/DDBJ whole genome shotgun (WGS) entry which is preliminary data.</text>
</comment>
<keyword evidence="5 10" id="KW-0552">Olfaction</keyword>